<evidence type="ECO:0000256" key="6">
    <source>
        <dbReference type="ARBA" id="ARBA00022989"/>
    </source>
</evidence>
<accession>F2NDF7</accession>
<dbReference type="GO" id="GO:0006508">
    <property type="term" value="P:proteolysis"/>
    <property type="evidence" value="ECO:0007669"/>
    <property type="project" value="UniProtKB-KW"/>
</dbReference>
<evidence type="ECO:0000313" key="11">
    <source>
        <dbReference type="Proteomes" id="UP000000483"/>
    </source>
</evidence>
<evidence type="ECO:0000256" key="2">
    <source>
        <dbReference type="ARBA" id="ARBA00022475"/>
    </source>
</evidence>
<sequence>MKNQELGKREQGTGCKIRMVDTFHQSPALWLTLGQVFMGLALLLALGYYLWPALVPLATRIANDDNYSSGLIIPLVIGYITYRKWPELRQPWRPSWWGLAVLTLGFGLFFLGAVLTIEYISQLSLVVLLAGVLWLLGGWQRVKQLSFPLLLLAMVIPLPQFFISKLTLRMQLASSQLAAEMLRLAGYPVALFGNVIDLGDRQLQVVAACSGLGYLFNALGLGVIFCYFFQRQAWKVVLLLLAMIPFAIVGNATRLACIGIWPIFEKGFWHASFGLSIFILGFDYLRGINWLLNYVSPMSTREEGKGKGEKDADLIHEMPIPNPESTLPGPRPRFSSYASLAAGLVLVLVISPFAVRGVQVTPVPLKQSFERFPMQLGPWEGRHVHVESSIVAATGADKVLNADFTNPAQGPVSLWIAYYENQRSRASVHSPMTCLIGSGWKTAHTEVFELAPGKPINFLILDQGGNRMAVYYWYFERGRWLASDYGHKLGIGLDRLRLGRADGALVRLTTPVTGDVGQAKARLDSFLHQLRPILPEFIKDDKRSEK</sequence>
<feature type="transmembrane region" description="Helical" evidence="8">
    <location>
        <begin position="205"/>
        <end position="229"/>
    </location>
</feature>
<keyword evidence="6 8" id="KW-1133">Transmembrane helix</keyword>
<feature type="transmembrane region" description="Helical" evidence="8">
    <location>
        <begin position="236"/>
        <end position="261"/>
    </location>
</feature>
<dbReference type="Proteomes" id="UP000000483">
    <property type="component" value="Chromosome"/>
</dbReference>
<evidence type="ECO:0000313" key="10">
    <source>
        <dbReference type="EMBL" id="AEB10023.1"/>
    </source>
</evidence>
<proteinExistence type="predicted"/>
<evidence type="ECO:0000256" key="4">
    <source>
        <dbReference type="ARBA" id="ARBA00022692"/>
    </source>
</evidence>
<dbReference type="NCBIfam" id="TIGR02602">
    <property type="entry name" value="8TM_EpsH"/>
    <property type="match status" value="1"/>
</dbReference>
<feature type="transmembrane region" description="Helical" evidence="8">
    <location>
        <begin position="94"/>
        <end position="113"/>
    </location>
</feature>
<dbReference type="Pfam" id="PF09721">
    <property type="entry name" value="Exosortase_EpsH"/>
    <property type="match status" value="1"/>
</dbReference>
<evidence type="ECO:0000256" key="3">
    <source>
        <dbReference type="ARBA" id="ARBA00022670"/>
    </source>
</evidence>
<dbReference type="InterPro" id="IPR019127">
    <property type="entry name" value="Exosortase"/>
</dbReference>
<organism evidence="10 11">
    <name type="scientific">Desulfobacca acetoxidans (strain ATCC 700848 / DSM 11109 / ASRB2)</name>
    <dbReference type="NCBI Taxonomy" id="880072"/>
    <lineage>
        <taxon>Bacteria</taxon>
        <taxon>Pseudomonadati</taxon>
        <taxon>Thermodesulfobacteriota</taxon>
        <taxon>Desulfobaccia</taxon>
        <taxon>Desulfobaccales</taxon>
        <taxon>Desulfobaccaceae</taxon>
        <taxon>Desulfobacca</taxon>
    </lineage>
</organism>
<gene>
    <name evidence="10" type="ordered locus">Desac_2194</name>
</gene>
<evidence type="ECO:0000256" key="1">
    <source>
        <dbReference type="ARBA" id="ARBA00004651"/>
    </source>
</evidence>
<dbReference type="RefSeq" id="WP_013707132.1">
    <property type="nucleotide sequence ID" value="NC_015388.1"/>
</dbReference>
<dbReference type="STRING" id="880072.Desac_2194"/>
<feature type="transmembrane region" description="Helical" evidence="8">
    <location>
        <begin position="119"/>
        <end position="138"/>
    </location>
</feature>
<protein>
    <submittedName>
        <fullName evidence="10">EpsI family protein</fullName>
    </submittedName>
</protein>
<feature type="transmembrane region" description="Helical" evidence="8">
    <location>
        <begin position="28"/>
        <end position="51"/>
    </location>
</feature>
<evidence type="ECO:0000256" key="7">
    <source>
        <dbReference type="ARBA" id="ARBA00023136"/>
    </source>
</evidence>
<dbReference type="GO" id="GO:0005886">
    <property type="term" value="C:plasma membrane"/>
    <property type="evidence" value="ECO:0007669"/>
    <property type="project" value="UniProtKB-SubCell"/>
</dbReference>
<dbReference type="Pfam" id="PF11984">
    <property type="entry name" value="DUF3485"/>
    <property type="match status" value="1"/>
</dbReference>
<evidence type="ECO:0000256" key="5">
    <source>
        <dbReference type="ARBA" id="ARBA00022801"/>
    </source>
</evidence>
<dbReference type="KEGG" id="dao:Desac_2194"/>
<keyword evidence="7 8" id="KW-0472">Membrane</keyword>
<keyword evidence="11" id="KW-1185">Reference proteome</keyword>
<dbReference type="InterPro" id="IPR014263">
    <property type="entry name" value="Methanolan_biosynth_EpsI"/>
</dbReference>
<dbReference type="GO" id="GO:0008233">
    <property type="term" value="F:peptidase activity"/>
    <property type="evidence" value="ECO:0007669"/>
    <property type="project" value="UniProtKB-KW"/>
</dbReference>
<keyword evidence="4 8" id="KW-0812">Transmembrane</keyword>
<keyword evidence="3" id="KW-0645">Protease</keyword>
<feature type="domain" description="Methanolan biosynthesis EpsI" evidence="9">
    <location>
        <begin position="344"/>
        <end position="537"/>
    </location>
</feature>
<dbReference type="OrthoDB" id="9797363at2"/>
<dbReference type="HOGENOM" id="CLU_039817_1_0_7"/>
<dbReference type="NCBIfam" id="TIGR04178">
    <property type="entry name" value="exo_archaeo"/>
    <property type="match status" value="1"/>
</dbReference>
<evidence type="ECO:0000256" key="8">
    <source>
        <dbReference type="SAM" id="Phobius"/>
    </source>
</evidence>
<reference evidence="10 11" key="1">
    <citation type="journal article" date="2011" name="Stand. Genomic Sci.">
        <title>Complete genome sequence of the acetate-degrading sulfate reducer Desulfobacca acetoxidans type strain (ASRB2).</title>
        <authorList>
            <person name="Goker M."/>
            <person name="Teshima H."/>
            <person name="Lapidus A."/>
            <person name="Nolan M."/>
            <person name="Lucas S."/>
            <person name="Hammon N."/>
            <person name="Deshpande S."/>
            <person name="Cheng J.F."/>
            <person name="Tapia R."/>
            <person name="Han C."/>
            <person name="Goodwin L."/>
            <person name="Pitluck S."/>
            <person name="Huntemann M."/>
            <person name="Liolios K."/>
            <person name="Ivanova N."/>
            <person name="Pagani I."/>
            <person name="Mavromatis K."/>
            <person name="Ovchinikova G."/>
            <person name="Pati A."/>
            <person name="Chen A."/>
            <person name="Palaniappan K."/>
            <person name="Land M."/>
            <person name="Hauser L."/>
            <person name="Brambilla E.M."/>
            <person name="Rohde M."/>
            <person name="Spring S."/>
            <person name="Detter J.C."/>
            <person name="Woyke T."/>
            <person name="Bristow J."/>
            <person name="Eisen J.A."/>
            <person name="Markowitz V."/>
            <person name="Hugenholtz P."/>
            <person name="Kyrpides N.C."/>
            <person name="Klenk H.P."/>
        </authorList>
    </citation>
    <scope>NUCLEOTIDE SEQUENCE [LARGE SCALE GENOMIC DNA]</scope>
    <source>
        <strain evidence="11">ATCC 700848 / DSM 11109 / ASRB2</strain>
    </source>
</reference>
<feature type="transmembrane region" description="Helical" evidence="8">
    <location>
        <begin position="66"/>
        <end position="82"/>
    </location>
</feature>
<evidence type="ECO:0000259" key="9">
    <source>
        <dbReference type="Pfam" id="PF11984"/>
    </source>
</evidence>
<dbReference type="eggNOG" id="COG1269">
    <property type="taxonomic scope" value="Bacteria"/>
</dbReference>
<dbReference type="AlphaFoldDB" id="F2NDF7"/>
<feature type="transmembrane region" description="Helical" evidence="8">
    <location>
        <begin position="145"/>
        <end position="163"/>
    </location>
</feature>
<dbReference type="InterPro" id="IPR013426">
    <property type="entry name" value="EpsH-like"/>
</dbReference>
<comment type="subcellular location">
    <subcellularLocation>
        <location evidence="1">Cell membrane</location>
        <topology evidence="1">Multi-pass membrane protein</topology>
    </subcellularLocation>
</comment>
<reference evidence="11" key="2">
    <citation type="submission" date="2011-03" db="EMBL/GenBank/DDBJ databases">
        <title>The complete genome of Desulfobacca acetoxidans DSM 11109.</title>
        <authorList>
            <consortium name="US DOE Joint Genome Institute (JGI-PGF)"/>
            <person name="Lucas S."/>
            <person name="Copeland A."/>
            <person name="Lapidus A."/>
            <person name="Bruce D."/>
            <person name="Goodwin L."/>
            <person name="Pitluck S."/>
            <person name="Peters L."/>
            <person name="Kyrpides N."/>
            <person name="Mavromatis K."/>
            <person name="Ivanova N."/>
            <person name="Ovchinnikova G."/>
            <person name="Teshima H."/>
            <person name="Detter J.C."/>
            <person name="Han C."/>
            <person name="Land M."/>
            <person name="Hauser L."/>
            <person name="Markowitz V."/>
            <person name="Cheng J.-F."/>
            <person name="Hugenholtz P."/>
            <person name="Woyke T."/>
            <person name="Wu D."/>
            <person name="Spring S."/>
            <person name="Schueler E."/>
            <person name="Brambilla E."/>
            <person name="Klenk H.-P."/>
            <person name="Eisen J.A."/>
        </authorList>
    </citation>
    <scope>NUCLEOTIDE SEQUENCE [LARGE SCALE GENOMIC DNA]</scope>
    <source>
        <strain evidence="11">ATCC 700848 / DSM 11109 / ASRB2</strain>
    </source>
</reference>
<name>F2NDF7_DESAR</name>
<feature type="transmembrane region" description="Helical" evidence="8">
    <location>
        <begin position="267"/>
        <end position="285"/>
    </location>
</feature>
<keyword evidence="2" id="KW-1003">Cell membrane</keyword>
<feature type="transmembrane region" description="Helical" evidence="8">
    <location>
        <begin position="337"/>
        <end position="355"/>
    </location>
</feature>
<dbReference type="EMBL" id="CP002629">
    <property type="protein sequence ID" value="AEB10023.1"/>
    <property type="molecule type" value="Genomic_DNA"/>
</dbReference>
<dbReference type="InterPro" id="IPR026392">
    <property type="entry name" value="Exo/Archaeosortase_dom"/>
</dbReference>
<dbReference type="NCBIfam" id="TIGR02914">
    <property type="entry name" value="EpsI_fam"/>
    <property type="match status" value="1"/>
</dbReference>
<keyword evidence="5" id="KW-0378">Hydrolase</keyword>